<dbReference type="OrthoDB" id="189226at2759"/>
<evidence type="ECO:0000256" key="2">
    <source>
        <dbReference type="ARBA" id="ARBA00022679"/>
    </source>
</evidence>
<feature type="domain" description="Phospholipid/glycerol acyltransferase" evidence="5">
    <location>
        <begin position="92"/>
        <end position="215"/>
    </location>
</feature>
<proteinExistence type="inferred from homology"/>
<dbReference type="OMA" id="LAGWMIC"/>
<feature type="transmembrane region" description="Helical" evidence="4">
    <location>
        <begin position="58"/>
        <end position="79"/>
    </location>
</feature>
<dbReference type="PANTHER" id="PTHR10983">
    <property type="entry name" value="1-ACYLGLYCEROL-3-PHOSPHATE ACYLTRANSFERASE-RELATED"/>
    <property type="match status" value="1"/>
</dbReference>
<comment type="similarity">
    <text evidence="1">Belongs to the 1-acyl-sn-glycerol-3-phosphate acyltransferase family.</text>
</comment>
<keyword evidence="3" id="KW-0012">Acyltransferase</keyword>
<sequence length="386" mass="45077">MTTDMSSIKSSPVTHVLFTLVFLVSGLTVNLLQLLFFITLWPLNKDLFRKINYYFSYIIYSELVFLSDWWAGIPYYFYINKEDYKFFGKEHAIFIINHKYEIDWLTAWVVHDRIGGILGNCKAFAKNSLKYMPVIGWAWWFGEFLFLQRDLVKDKHTIETKLGKLFEHGNPVTMLLYAEGTRFTKDKHEASIKFARSKGLPELKEHLLPRTKGFSIGLPHFRHNLPAVYNVQIAFKGGEKPSLRALLSGQRFEAHVYMERIPIEQVPDGDKACEKWMYDMYEKKDKMMVSFFNTGDWFKESGVTPVEKFVPPYRYYCLLNMIFWSIVVLVPIFYLAFNIFISGNILHILLLVVPIGLLHVVLSKMLNVSEISKTSSQYGTEKQKTK</sequence>
<accession>A0A8R1VZ68</accession>
<keyword evidence="7" id="KW-1185">Reference proteome</keyword>
<dbReference type="InterPro" id="IPR002123">
    <property type="entry name" value="Plipid/glycerol_acylTrfase"/>
</dbReference>
<organism evidence="6 7">
    <name type="scientific">Acyrthosiphon pisum</name>
    <name type="common">Pea aphid</name>
    <dbReference type="NCBI Taxonomy" id="7029"/>
    <lineage>
        <taxon>Eukaryota</taxon>
        <taxon>Metazoa</taxon>
        <taxon>Ecdysozoa</taxon>
        <taxon>Arthropoda</taxon>
        <taxon>Hexapoda</taxon>
        <taxon>Insecta</taxon>
        <taxon>Pterygota</taxon>
        <taxon>Neoptera</taxon>
        <taxon>Paraneoptera</taxon>
        <taxon>Hemiptera</taxon>
        <taxon>Sternorrhyncha</taxon>
        <taxon>Aphidomorpha</taxon>
        <taxon>Aphidoidea</taxon>
        <taxon>Aphididae</taxon>
        <taxon>Macrosiphini</taxon>
        <taxon>Acyrthosiphon</taxon>
    </lineage>
</organism>
<dbReference type="GeneID" id="100168710"/>
<dbReference type="Pfam" id="PF01553">
    <property type="entry name" value="Acyltransferase"/>
    <property type="match status" value="1"/>
</dbReference>
<keyword evidence="4" id="KW-0812">Transmembrane</keyword>
<dbReference type="EnsemblMetazoa" id="XM_001944499.5">
    <property type="protein sequence ID" value="XP_001944534.1"/>
    <property type="gene ID" value="LOC100168710"/>
</dbReference>
<dbReference type="GO" id="GO:0003841">
    <property type="term" value="F:1-acylglycerol-3-phosphate O-acyltransferase activity"/>
    <property type="evidence" value="ECO:0007669"/>
    <property type="project" value="TreeGrafter"/>
</dbReference>
<evidence type="ECO:0000313" key="7">
    <source>
        <dbReference type="Proteomes" id="UP000007819"/>
    </source>
</evidence>
<dbReference type="GO" id="GO:0012505">
    <property type="term" value="C:endomembrane system"/>
    <property type="evidence" value="ECO:0007669"/>
    <property type="project" value="TreeGrafter"/>
</dbReference>
<reference evidence="6" key="2">
    <citation type="submission" date="2022-06" db="UniProtKB">
        <authorList>
            <consortium name="EnsemblMetazoa"/>
        </authorList>
    </citation>
    <scope>IDENTIFICATION</scope>
</reference>
<dbReference type="RefSeq" id="XP_001944534.1">
    <property type="nucleotide sequence ID" value="XM_001944499.4"/>
</dbReference>
<evidence type="ECO:0000256" key="4">
    <source>
        <dbReference type="SAM" id="Phobius"/>
    </source>
</evidence>
<reference evidence="7" key="1">
    <citation type="submission" date="2010-06" db="EMBL/GenBank/DDBJ databases">
        <authorList>
            <person name="Jiang H."/>
            <person name="Abraham K."/>
            <person name="Ali S."/>
            <person name="Alsbrooks S.L."/>
            <person name="Anim B.N."/>
            <person name="Anosike U.S."/>
            <person name="Attaway T."/>
            <person name="Bandaranaike D.P."/>
            <person name="Battles P.K."/>
            <person name="Bell S.N."/>
            <person name="Bell A.V."/>
            <person name="Beltran B."/>
            <person name="Bickham C."/>
            <person name="Bustamante Y."/>
            <person name="Caleb T."/>
            <person name="Canada A."/>
            <person name="Cardenas V."/>
            <person name="Carter K."/>
            <person name="Chacko J."/>
            <person name="Chandrabose M.N."/>
            <person name="Chavez D."/>
            <person name="Chavez A."/>
            <person name="Chen L."/>
            <person name="Chu H.-S."/>
            <person name="Claassen K.J."/>
            <person name="Cockrell R."/>
            <person name="Collins M."/>
            <person name="Cooper J.A."/>
            <person name="Cree A."/>
            <person name="Curry S.M."/>
            <person name="Da Y."/>
            <person name="Dao M.D."/>
            <person name="Das B."/>
            <person name="Davila M.-L."/>
            <person name="Davy-Carroll L."/>
            <person name="Denson S."/>
            <person name="Dinh H."/>
            <person name="Ebong V.E."/>
            <person name="Edwards J.R."/>
            <person name="Egan A."/>
            <person name="El-Daye J."/>
            <person name="Escobedo L."/>
            <person name="Fernandez S."/>
            <person name="Fernando P.R."/>
            <person name="Flagg N."/>
            <person name="Forbes L.D."/>
            <person name="Fowler R.G."/>
            <person name="Fu Q."/>
            <person name="Gabisi R.A."/>
            <person name="Ganer J."/>
            <person name="Garbino Pronczuk A."/>
            <person name="Garcia R.M."/>
            <person name="Garner T."/>
            <person name="Garrett T.E."/>
            <person name="Gonzalez D.A."/>
            <person name="Hamid H."/>
            <person name="Hawkins E.S."/>
            <person name="Hirani K."/>
            <person name="Hogues M.E."/>
            <person name="Hollins B."/>
            <person name="Hsiao C.-H."/>
            <person name="Jabil R."/>
            <person name="James M.L."/>
            <person name="Jhangiani S.N."/>
            <person name="Johnson B."/>
            <person name="Johnson Q."/>
            <person name="Joshi V."/>
            <person name="Kalu J.B."/>
            <person name="Kam C."/>
            <person name="Kashfia A."/>
            <person name="Keebler J."/>
            <person name="Kisamo H."/>
            <person name="Kovar C.L."/>
            <person name="Lago L.A."/>
            <person name="Lai C.-Y."/>
            <person name="Laidlaw J."/>
            <person name="Lara F."/>
            <person name="Le T.-K."/>
            <person name="Lee S.L."/>
            <person name="Legall F.H."/>
            <person name="Lemon S.J."/>
            <person name="Lewis L.R."/>
            <person name="Li B."/>
            <person name="Liu Y."/>
            <person name="Liu Y.-S."/>
            <person name="Lopez J."/>
            <person name="Lozado R.J."/>
            <person name="Lu J."/>
            <person name="Madu R.C."/>
            <person name="Maheshwari M."/>
            <person name="Maheshwari R."/>
            <person name="Malloy K."/>
            <person name="Martinez E."/>
            <person name="Mathew T."/>
            <person name="Mercado I.C."/>
            <person name="Mercado C."/>
            <person name="Meyer B."/>
            <person name="Montgomery K."/>
            <person name="Morgan M.B."/>
            <person name="Munidasa M."/>
            <person name="Nazareth L.V."/>
            <person name="Nelson J."/>
            <person name="Ng B.M."/>
            <person name="Nguyen N.B."/>
            <person name="Nguyen P.Q."/>
            <person name="Nguyen T."/>
            <person name="Obregon M."/>
            <person name="Okwuonu G.O."/>
            <person name="Onwere C.G."/>
            <person name="Orozco G."/>
            <person name="Parra A."/>
            <person name="Patel S."/>
            <person name="Patil S."/>
            <person name="Perez A."/>
            <person name="Perez Y."/>
            <person name="Pham C."/>
            <person name="Primus E.L."/>
            <person name="Pu L.-L."/>
            <person name="Puazo M."/>
            <person name="Qin X."/>
            <person name="Quiroz J.B."/>
            <person name="Reese J."/>
            <person name="Richards S."/>
            <person name="Rives C.M."/>
            <person name="Robberts R."/>
            <person name="Ruiz S.J."/>
            <person name="Ruiz M.J."/>
            <person name="Santibanez J."/>
            <person name="Schneider B.W."/>
            <person name="Sisson I."/>
            <person name="Smith M."/>
            <person name="Sodergren E."/>
            <person name="Song X.-Z."/>
            <person name="Song B.B."/>
            <person name="Summersgill H."/>
            <person name="Thelus R."/>
            <person name="Thornton R.D."/>
            <person name="Trejos Z.Y."/>
            <person name="Usmani K."/>
            <person name="Vattathil S."/>
            <person name="Villasana D."/>
            <person name="Walker D.L."/>
            <person name="Wang S."/>
            <person name="Wang K."/>
            <person name="White C.S."/>
            <person name="Williams A.C."/>
            <person name="Williamson J."/>
            <person name="Wilson K."/>
            <person name="Woghiren I.O."/>
            <person name="Woodworth J.R."/>
            <person name="Worley K.C."/>
            <person name="Wright R.A."/>
            <person name="Wu W."/>
            <person name="Young L."/>
            <person name="Zhang L."/>
            <person name="Zhang J."/>
            <person name="Zhu Y."/>
            <person name="Muzny D.M."/>
            <person name="Weinstock G."/>
            <person name="Gibbs R.A."/>
        </authorList>
    </citation>
    <scope>NUCLEOTIDE SEQUENCE [LARGE SCALE GENOMIC DNA]</scope>
    <source>
        <strain evidence="7">LSR1</strain>
    </source>
</reference>
<feature type="transmembrane region" description="Helical" evidence="4">
    <location>
        <begin position="315"/>
        <end position="337"/>
    </location>
</feature>
<dbReference type="SUPFAM" id="SSF69593">
    <property type="entry name" value="Glycerol-3-phosphate (1)-acyltransferase"/>
    <property type="match status" value="1"/>
</dbReference>
<protein>
    <recommendedName>
        <fullName evidence="5">Phospholipid/glycerol acyltransferase domain-containing protein</fullName>
    </recommendedName>
</protein>
<dbReference type="KEGG" id="api:100168710"/>
<keyword evidence="4" id="KW-0472">Membrane</keyword>
<name>A0A8R1VZ68_ACYPI</name>
<evidence type="ECO:0000259" key="5">
    <source>
        <dbReference type="SMART" id="SM00563"/>
    </source>
</evidence>
<dbReference type="PANTHER" id="PTHR10983:SF24">
    <property type="entry name" value="1-ACYLGLYCEROL-3-PHOSPHATE O-ACYLTRANSFERASE 3, ISOFORM E-RELATED"/>
    <property type="match status" value="1"/>
</dbReference>
<dbReference type="CDD" id="cd07990">
    <property type="entry name" value="LPLAT_LCLAT1-like"/>
    <property type="match status" value="1"/>
</dbReference>
<dbReference type="AlphaFoldDB" id="A0A8R1VZ68"/>
<evidence type="ECO:0000256" key="3">
    <source>
        <dbReference type="ARBA" id="ARBA00023315"/>
    </source>
</evidence>
<feature type="transmembrane region" description="Helical" evidence="4">
    <location>
        <begin position="343"/>
        <end position="362"/>
    </location>
</feature>
<dbReference type="InterPro" id="IPR032098">
    <property type="entry name" value="Acyltransf_C"/>
</dbReference>
<keyword evidence="4" id="KW-1133">Transmembrane helix</keyword>
<evidence type="ECO:0000256" key="1">
    <source>
        <dbReference type="ARBA" id="ARBA00008655"/>
    </source>
</evidence>
<evidence type="ECO:0000313" key="6">
    <source>
        <dbReference type="EnsemblMetazoa" id="XP_001944534.1"/>
    </source>
</evidence>
<dbReference type="SMART" id="SM00563">
    <property type="entry name" value="PlsC"/>
    <property type="match status" value="1"/>
</dbReference>
<keyword evidence="2" id="KW-0808">Transferase</keyword>
<feature type="transmembrane region" description="Helical" evidence="4">
    <location>
        <begin position="12"/>
        <end position="38"/>
    </location>
</feature>
<dbReference type="Pfam" id="PF16076">
    <property type="entry name" value="Acyltransf_C"/>
    <property type="match status" value="1"/>
</dbReference>
<dbReference type="Proteomes" id="UP000007819">
    <property type="component" value="Chromosome A1"/>
</dbReference>